<sequence>MALSMRTNTCLRATQQRAAVARSIPSVVPRRVAIAQPRLVARAEADGAAETERIMKDLQAKWDALDNKPQVFLYGAGAVFALWLTGTVIGAINHVPLLPKLLELVGLGYSAWFTYRYLLFKASREELIKDVEELKGKITGN</sequence>
<dbReference type="PANTHER" id="PTHR33222">
    <property type="match status" value="1"/>
</dbReference>
<feature type="domain" description="Cyanobacterial aminoacyl-tRNA synthetase CAAD" evidence="3">
    <location>
        <begin position="57"/>
        <end position="140"/>
    </location>
</feature>
<evidence type="ECO:0000256" key="1">
    <source>
        <dbReference type="ARBA" id="ARBA00004141"/>
    </source>
</evidence>
<organism evidence="4">
    <name type="scientific">Chlamydomonas leiostraca</name>
    <dbReference type="NCBI Taxonomy" id="1034604"/>
    <lineage>
        <taxon>Eukaryota</taxon>
        <taxon>Viridiplantae</taxon>
        <taxon>Chlorophyta</taxon>
        <taxon>core chlorophytes</taxon>
        <taxon>Chlorophyceae</taxon>
        <taxon>CS clade</taxon>
        <taxon>Chlamydomonadales</taxon>
        <taxon>Chlamydomonadaceae</taxon>
        <taxon>Chlamydomonas</taxon>
    </lineage>
</organism>
<dbReference type="GO" id="GO:0009579">
    <property type="term" value="C:thylakoid"/>
    <property type="evidence" value="ECO:0007669"/>
    <property type="project" value="InterPro"/>
</dbReference>
<name>A0A7S0R9T7_9CHLO</name>
<feature type="transmembrane region" description="Helical" evidence="2">
    <location>
        <begin position="71"/>
        <end position="95"/>
    </location>
</feature>
<keyword evidence="2" id="KW-1133">Transmembrane helix</keyword>
<dbReference type="AlphaFoldDB" id="A0A7S0R9T7"/>
<reference evidence="4" key="1">
    <citation type="submission" date="2021-01" db="EMBL/GenBank/DDBJ databases">
        <authorList>
            <person name="Corre E."/>
            <person name="Pelletier E."/>
            <person name="Niang G."/>
            <person name="Scheremetjew M."/>
            <person name="Finn R."/>
            <person name="Kale V."/>
            <person name="Holt S."/>
            <person name="Cochrane G."/>
            <person name="Meng A."/>
            <person name="Brown T."/>
            <person name="Cohen L."/>
        </authorList>
    </citation>
    <scope>NUCLEOTIDE SEQUENCE</scope>
    <source>
        <strain evidence="4">SAG 11-49</strain>
    </source>
</reference>
<dbReference type="PANTHER" id="PTHR33222:SF4">
    <property type="entry name" value="PROTEIN CURVATURE THYLAKOID 1A, CHLOROPLASTIC"/>
    <property type="match status" value="1"/>
</dbReference>
<keyword evidence="2" id="KW-0472">Membrane</keyword>
<evidence type="ECO:0000313" key="4">
    <source>
        <dbReference type="EMBL" id="CAD8670880.1"/>
    </source>
</evidence>
<keyword evidence="2" id="KW-0812">Transmembrane</keyword>
<accession>A0A7S0R9T7</accession>
<dbReference type="GO" id="GO:0016020">
    <property type="term" value="C:membrane"/>
    <property type="evidence" value="ECO:0007669"/>
    <property type="project" value="UniProtKB-SubCell"/>
</dbReference>
<dbReference type="InterPro" id="IPR025564">
    <property type="entry name" value="CAAD_dom"/>
</dbReference>
<dbReference type="InterPro" id="IPR033344">
    <property type="entry name" value="CURT1"/>
</dbReference>
<dbReference type="Pfam" id="PF14159">
    <property type="entry name" value="CAAD"/>
    <property type="match status" value="1"/>
</dbReference>
<feature type="transmembrane region" description="Helical" evidence="2">
    <location>
        <begin position="101"/>
        <end position="119"/>
    </location>
</feature>
<dbReference type="EMBL" id="HBFB01007761">
    <property type="protein sequence ID" value="CAD8670880.1"/>
    <property type="molecule type" value="Transcribed_RNA"/>
</dbReference>
<comment type="subcellular location">
    <subcellularLocation>
        <location evidence="1">Membrane</location>
        <topology evidence="1">Multi-pass membrane protein</topology>
    </subcellularLocation>
</comment>
<gene>
    <name evidence="4" type="ORF">CLEI1391_LOCUS4386</name>
</gene>
<evidence type="ECO:0000256" key="2">
    <source>
        <dbReference type="SAM" id="Phobius"/>
    </source>
</evidence>
<proteinExistence type="predicted"/>
<protein>
    <recommendedName>
        <fullName evidence="3">Cyanobacterial aminoacyl-tRNA synthetase CAAD domain-containing protein</fullName>
    </recommendedName>
</protein>
<evidence type="ECO:0000259" key="3">
    <source>
        <dbReference type="Pfam" id="PF14159"/>
    </source>
</evidence>